<name>A0AA39LAK1_SARSR</name>
<evidence type="ECO:0000313" key="3">
    <source>
        <dbReference type="Proteomes" id="UP001175261"/>
    </source>
</evidence>
<feature type="transmembrane region" description="Helical" evidence="1">
    <location>
        <begin position="72"/>
        <end position="89"/>
    </location>
</feature>
<dbReference type="AlphaFoldDB" id="A0AA39LAK1"/>
<accession>A0AA39LAK1</accession>
<reference evidence="2" key="1">
    <citation type="submission" date="2022-10" db="EMBL/GenBank/DDBJ databases">
        <title>Determination and structural analysis of whole genome sequence of Sarocladium strictum F4-1.</title>
        <authorList>
            <person name="Hu L."/>
            <person name="Jiang Y."/>
        </authorList>
    </citation>
    <scope>NUCLEOTIDE SEQUENCE</scope>
    <source>
        <strain evidence="2">F4-1</strain>
    </source>
</reference>
<evidence type="ECO:0000256" key="1">
    <source>
        <dbReference type="SAM" id="Phobius"/>
    </source>
</evidence>
<organism evidence="2 3">
    <name type="scientific">Sarocladium strictum</name>
    <name type="common">Black bundle disease fungus</name>
    <name type="synonym">Acremonium strictum</name>
    <dbReference type="NCBI Taxonomy" id="5046"/>
    <lineage>
        <taxon>Eukaryota</taxon>
        <taxon>Fungi</taxon>
        <taxon>Dikarya</taxon>
        <taxon>Ascomycota</taxon>
        <taxon>Pezizomycotina</taxon>
        <taxon>Sordariomycetes</taxon>
        <taxon>Hypocreomycetidae</taxon>
        <taxon>Hypocreales</taxon>
        <taxon>Sarocladiaceae</taxon>
        <taxon>Sarocladium</taxon>
    </lineage>
</organism>
<gene>
    <name evidence="2" type="ORF">NLU13_3562</name>
</gene>
<keyword evidence="3" id="KW-1185">Reference proteome</keyword>
<sequence length="247" mass="26848">MGKLQTAISAGQTAIELGRNAQGFAAATHDIRHADKGQLGRQAGRHAFNEGAATGTTMGKSWLKTFEVNPRLVFRCLQFLFAIIAVGFYGNRVDADRKERDGFSPEWMYAMIVGGASAVTAVLFVAAATLGALPYIGSRLKMLKVYRAFPCDLILFVAWIVVFGIFAGIFLHRDDDDGSYKGSKTGPMKVAVWIDLVNAVLWLISGTYGGLKTFLGGKLEEATAKVGNKLFSRKQKTPPKEEYAESV</sequence>
<dbReference type="PANTHER" id="PTHR42083:SF1">
    <property type="entry name" value="MARVEL DOMAIN-CONTAINING PROTEIN"/>
    <property type="match status" value="1"/>
</dbReference>
<feature type="transmembrane region" description="Helical" evidence="1">
    <location>
        <begin position="148"/>
        <end position="170"/>
    </location>
</feature>
<protein>
    <recommendedName>
        <fullName evidence="4">MARVEL domain-containing protein</fullName>
    </recommendedName>
</protein>
<dbReference type="PANTHER" id="PTHR42083">
    <property type="entry name" value="MARVEL DOMAIN-CONTAINING PROTEIN"/>
    <property type="match status" value="1"/>
</dbReference>
<evidence type="ECO:0000313" key="2">
    <source>
        <dbReference type="EMBL" id="KAK0389989.1"/>
    </source>
</evidence>
<keyword evidence="1" id="KW-1133">Transmembrane helix</keyword>
<keyword evidence="1" id="KW-0812">Transmembrane</keyword>
<dbReference type="EMBL" id="JAPDFR010000002">
    <property type="protein sequence ID" value="KAK0389989.1"/>
    <property type="molecule type" value="Genomic_DNA"/>
</dbReference>
<feature type="transmembrane region" description="Helical" evidence="1">
    <location>
        <begin position="190"/>
        <end position="211"/>
    </location>
</feature>
<keyword evidence="1" id="KW-0472">Membrane</keyword>
<comment type="caution">
    <text evidence="2">The sequence shown here is derived from an EMBL/GenBank/DDBJ whole genome shotgun (WGS) entry which is preliminary data.</text>
</comment>
<feature type="transmembrane region" description="Helical" evidence="1">
    <location>
        <begin position="109"/>
        <end position="136"/>
    </location>
</feature>
<proteinExistence type="predicted"/>
<evidence type="ECO:0008006" key="4">
    <source>
        <dbReference type="Google" id="ProtNLM"/>
    </source>
</evidence>
<dbReference type="Proteomes" id="UP001175261">
    <property type="component" value="Unassembled WGS sequence"/>
</dbReference>